<reference evidence="2 3" key="1">
    <citation type="submission" date="2012-01" db="EMBL/GenBank/DDBJ databases">
        <title>The Genome Sequence of Helcococcus kunzii ATCC 51366.</title>
        <authorList>
            <consortium name="The Broad Institute Genome Sequencing Platform"/>
            <person name="Earl A."/>
            <person name="Ward D."/>
            <person name="Feldgarden M."/>
            <person name="Gevers D."/>
            <person name="Huys G."/>
            <person name="Young S.K."/>
            <person name="Zeng Q."/>
            <person name="Gargeya S."/>
            <person name="Fitzgerald M."/>
            <person name="Haas B."/>
            <person name="Abouelleil A."/>
            <person name="Alvarado L."/>
            <person name="Arachchi H.M."/>
            <person name="Berlin A."/>
            <person name="Chapman S.B."/>
            <person name="Gearin G."/>
            <person name="Goldberg J."/>
            <person name="Griggs A."/>
            <person name="Gujja S."/>
            <person name="Hansen M."/>
            <person name="Heiman D."/>
            <person name="Howarth C."/>
            <person name="Larimer J."/>
            <person name="Lui A."/>
            <person name="MacDonald P.J.P."/>
            <person name="McCowen C."/>
            <person name="Montmayeur A."/>
            <person name="Murphy C."/>
            <person name="Neiman D."/>
            <person name="Pearson M."/>
            <person name="Priest M."/>
            <person name="Roberts A."/>
            <person name="Saif S."/>
            <person name="Shea T."/>
            <person name="Sisk P."/>
            <person name="Stolte C."/>
            <person name="Sykes S."/>
            <person name="Wortman J."/>
            <person name="Nusbaum C."/>
            <person name="Birren B."/>
        </authorList>
    </citation>
    <scope>NUCLEOTIDE SEQUENCE [LARGE SCALE GENOMIC DNA]</scope>
    <source>
        <strain evidence="2 3">ATCC 51366</strain>
    </source>
</reference>
<dbReference type="RefSeq" id="WP_005399053.1">
    <property type="nucleotide sequence ID" value="NZ_JH601088.1"/>
</dbReference>
<evidence type="ECO:0000313" key="2">
    <source>
        <dbReference type="EMBL" id="EHR32607.1"/>
    </source>
</evidence>
<dbReference type="eggNOG" id="ENOG50333KH">
    <property type="taxonomic scope" value="Bacteria"/>
</dbReference>
<evidence type="ECO:0000313" key="3">
    <source>
        <dbReference type="Proteomes" id="UP000004191"/>
    </source>
</evidence>
<dbReference type="Pfam" id="PF17032">
    <property type="entry name" value="Zn_ribbon_15"/>
    <property type="match status" value="1"/>
</dbReference>
<dbReference type="InterPro" id="IPR031493">
    <property type="entry name" value="Zinc_ribbon_15"/>
</dbReference>
<dbReference type="Proteomes" id="UP000004191">
    <property type="component" value="Unassembled WGS sequence"/>
</dbReference>
<name>H3NQC7_9FIRM</name>
<organism evidence="2 3">
    <name type="scientific">Helcococcus kunzii ATCC 51366</name>
    <dbReference type="NCBI Taxonomy" id="883114"/>
    <lineage>
        <taxon>Bacteria</taxon>
        <taxon>Bacillati</taxon>
        <taxon>Bacillota</taxon>
        <taxon>Tissierellia</taxon>
        <taxon>Tissierellales</taxon>
        <taxon>Peptoniphilaceae</taxon>
        <taxon>Helcococcus</taxon>
    </lineage>
</organism>
<protein>
    <recommendedName>
        <fullName evidence="1">Zinc-ribbon 15 domain-containing protein</fullName>
    </recommendedName>
</protein>
<proteinExistence type="predicted"/>
<sequence>MIIWGTKGFKNELGPTRYRAVCRHCNNEVTYTAIEYGKKFSLFFIPLVPFGIKRMIVCPICGYGYEVSKDDLEKYM</sequence>
<keyword evidence="3" id="KW-1185">Reference proteome</keyword>
<dbReference type="AlphaFoldDB" id="H3NQC7"/>
<feature type="domain" description="Zinc-ribbon 15" evidence="1">
    <location>
        <begin position="21"/>
        <end position="69"/>
    </location>
</feature>
<dbReference type="GeneID" id="96999486"/>
<dbReference type="HOGENOM" id="CLU_159385_1_0_9"/>
<dbReference type="OrthoDB" id="166721at2"/>
<comment type="caution">
    <text evidence="2">The sequence shown here is derived from an EMBL/GenBank/DDBJ whole genome shotgun (WGS) entry which is preliminary data.</text>
</comment>
<dbReference type="EMBL" id="AGEI01000028">
    <property type="protein sequence ID" value="EHR32607.1"/>
    <property type="molecule type" value="Genomic_DNA"/>
</dbReference>
<evidence type="ECO:0000259" key="1">
    <source>
        <dbReference type="Pfam" id="PF17032"/>
    </source>
</evidence>
<accession>H3NQC7</accession>
<gene>
    <name evidence="2" type="ORF">HMPREF9709_01538</name>
</gene>